<proteinExistence type="inferred from homology"/>
<reference evidence="9" key="2">
    <citation type="submission" date="2020-05" db="UniProtKB">
        <authorList>
            <consortium name="EnsemblMetazoa"/>
        </authorList>
    </citation>
    <scope>IDENTIFICATION</scope>
    <source>
        <strain evidence="9">maculatus3</strain>
    </source>
</reference>
<evidence type="ECO:0000313" key="9">
    <source>
        <dbReference type="EnsemblMetazoa" id="AMAM000943-PA"/>
    </source>
</evidence>
<keyword evidence="5" id="KW-0862">Zinc</keyword>
<dbReference type="GO" id="GO:0006154">
    <property type="term" value="P:adenosine catabolic process"/>
    <property type="evidence" value="ECO:0007669"/>
    <property type="project" value="TreeGrafter"/>
</dbReference>
<dbReference type="EnsemblMetazoa" id="AMAM000943-RA">
    <property type="protein sequence ID" value="AMAM000943-PA"/>
    <property type="gene ID" value="AMAM000943"/>
</dbReference>
<evidence type="ECO:0000313" key="10">
    <source>
        <dbReference type="Proteomes" id="UP000075901"/>
    </source>
</evidence>
<dbReference type="SUPFAM" id="SSF51556">
    <property type="entry name" value="Metallo-dependent hydrolases"/>
    <property type="match status" value="1"/>
</dbReference>
<evidence type="ECO:0000256" key="6">
    <source>
        <dbReference type="ARBA" id="ARBA00023080"/>
    </source>
</evidence>
<dbReference type="InterPro" id="IPR001365">
    <property type="entry name" value="A_deaminase_dom"/>
</dbReference>
<organism evidence="9 10">
    <name type="scientific">Anopheles maculatus</name>
    <dbReference type="NCBI Taxonomy" id="74869"/>
    <lineage>
        <taxon>Eukaryota</taxon>
        <taxon>Metazoa</taxon>
        <taxon>Ecdysozoa</taxon>
        <taxon>Arthropoda</taxon>
        <taxon>Hexapoda</taxon>
        <taxon>Insecta</taxon>
        <taxon>Pterygota</taxon>
        <taxon>Neoptera</taxon>
        <taxon>Endopterygota</taxon>
        <taxon>Diptera</taxon>
        <taxon>Nematocera</taxon>
        <taxon>Culicoidea</taxon>
        <taxon>Culicidae</taxon>
        <taxon>Anophelinae</taxon>
        <taxon>Anopheles</taxon>
        <taxon>Anopheles maculatus group</taxon>
    </lineage>
</organism>
<feature type="domain" description="Adenosine deaminase" evidence="8">
    <location>
        <begin position="8"/>
        <end position="106"/>
    </location>
</feature>
<keyword evidence="4" id="KW-0378">Hydrolase</keyword>
<keyword evidence="3" id="KW-0479">Metal-binding</keyword>
<name>A0A182S708_9DIPT</name>
<evidence type="ECO:0000256" key="1">
    <source>
        <dbReference type="ARBA" id="ARBA00001947"/>
    </source>
</evidence>
<evidence type="ECO:0000259" key="8">
    <source>
        <dbReference type="Pfam" id="PF00962"/>
    </source>
</evidence>
<evidence type="ECO:0000256" key="4">
    <source>
        <dbReference type="ARBA" id="ARBA00022801"/>
    </source>
</evidence>
<comment type="catalytic activity">
    <reaction evidence="7">
        <text>N(6)-methyl-AMP + H2O + H(+) = IMP + methylamine</text>
        <dbReference type="Rhea" id="RHEA:16001"/>
        <dbReference type="ChEBI" id="CHEBI:15377"/>
        <dbReference type="ChEBI" id="CHEBI:15378"/>
        <dbReference type="ChEBI" id="CHEBI:58053"/>
        <dbReference type="ChEBI" id="CHEBI:59338"/>
        <dbReference type="ChEBI" id="CHEBI:144842"/>
    </reaction>
    <physiologicalReaction direction="left-to-right" evidence="7">
        <dbReference type="Rhea" id="RHEA:16002"/>
    </physiologicalReaction>
</comment>
<dbReference type="PANTHER" id="PTHR11409:SF42">
    <property type="entry name" value="ADENOSINE DEAMINASE-LIKE PROTEIN"/>
    <property type="match status" value="1"/>
</dbReference>
<dbReference type="GO" id="GO:0046872">
    <property type="term" value="F:metal ion binding"/>
    <property type="evidence" value="ECO:0007669"/>
    <property type="project" value="UniProtKB-KW"/>
</dbReference>
<evidence type="ECO:0000256" key="3">
    <source>
        <dbReference type="ARBA" id="ARBA00022723"/>
    </source>
</evidence>
<comment type="similarity">
    <text evidence="2">Belongs to the metallo-dependent hydrolases superfamily. Adenosine and AMP deaminases family.</text>
</comment>
<dbReference type="Gene3D" id="3.20.20.140">
    <property type="entry name" value="Metal-dependent hydrolases"/>
    <property type="match status" value="1"/>
</dbReference>
<dbReference type="AlphaFoldDB" id="A0A182S708"/>
<comment type="cofactor">
    <cofactor evidence="1">
        <name>Zn(2+)</name>
        <dbReference type="ChEBI" id="CHEBI:29105"/>
    </cofactor>
</comment>
<dbReference type="Pfam" id="PF00962">
    <property type="entry name" value="A_deaminase"/>
    <property type="match status" value="1"/>
</dbReference>
<dbReference type="Proteomes" id="UP000075901">
    <property type="component" value="Unassembled WGS sequence"/>
</dbReference>
<dbReference type="GO" id="GO:0009117">
    <property type="term" value="P:nucleotide metabolic process"/>
    <property type="evidence" value="ECO:0007669"/>
    <property type="project" value="UniProtKB-KW"/>
</dbReference>
<protein>
    <recommendedName>
        <fullName evidence="8">Adenosine deaminase domain-containing protein</fullName>
    </recommendedName>
</protein>
<keyword evidence="10" id="KW-1185">Reference proteome</keyword>
<keyword evidence="6" id="KW-0546">Nucleotide metabolism</keyword>
<dbReference type="InterPro" id="IPR006330">
    <property type="entry name" value="Ado/ade_deaminase"/>
</dbReference>
<dbReference type="VEuPathDB" id="VectorBase:AMAM000943"/>
<dbReference type="GO" id="GO:0004000">
    <property type="term" value="F:adenosine deaminase activity"/>
    <property type="evidence" value="ECO:0007669"/>
    <property type="project" value="TreeGrafter"/>
</dbReference>
<dbReference type="GO" id="GO:0046103">
    <property type="term" value="P:inosine biosynthetic process"/>
    <property type="evidence" value="ECO:0007669"/>
    <property type="project" value="TreeGrafter"/>
</dbReference>
<evidence type="ECO:0000256" key="5">
    <source>
        <dbReference type="ARBA" id="ARBA00022833"/>
    </source>
</evidence>
<dbReference type="InterPro" id="IPR032466">
    <property type="entry name" value="Metal_Hydrolase"/>
</dbReference>
<dbReference type="PANTHER" id="PTHR11409">
    <property type="entry name" value="ADENOSINE DEAMINASE"/>
    <property type="match status" value="1"/>
</dbReference>
<reference evidence="10" key="1">
    <citation type="submission" date="2013-09" db="EMBL/GenBank/DDBJ databases">
        <title>The Genome Sequence of Anopheles maculatus species B.</title>
        <authorList>
            <consortium name="The Broad Institute Genomics Platform"/>
            <person name="Neafsey D.E."/>
            <person name="Besansky N."/>
            <person name="Howell P."/>
            <person name="Walton C."/>
            <person name="Young S.K."/>
            <person name="Zeng Q."/>
            <person name="Gargeya S."/>
            <person name="Fitzgerald M."/>
            <person name="Haas B."/>
            <person name="Abouelleil A."/>
            <person name="Allen A.W."/>
            <person name="Alvarado L."/>
            <person name="Arachchi H.M."/>
            <person name="Berlin A.M."/>
            <person name="Chapman S.B."/>
            <person name="Gainer-Dewar J."/>
            <person name="Goldberg J."/>
            <person name="Griggs A."/>
            <person name="Gujja S."/>
            <person name="Hansen M."/>
            <person name="Howarth C."/>
            <person name="Imamovic A."/>
            <person name="Ireland A."/>
            <person name="Larimer J."/>
            <person name="McCowan C."/>
            <person name="Murphy C."/>
            <person name="Pearson M."/>
            <person name="Poon T.W."/>
            <person name="Priest M."/>
            <person name="Roberts A."/>
            <person name="Saif S."/>
            <person name="Shea T."/>
            <person name="Sisk P."/>
            <person name="Sykes S."/>
            <person name="Wortman J."/>
            <person name="Nusbaum C."/>
            <person name="Birren B."/>
        </authorList>
    </citation>
    <scope>NUCLEOTIDE SEQUENCE [LARGE SCALE GENOMIC DNA]</scope>
    <source>
        <strain evidence="10">maculatus3</strain>
    </source>
</reference>
<evidence type="ECO:0000256" key="2">
    <source>
        <dbReference type="ARBA" id="ARBA00006676"/>
    </source>
</evidence>
<sequence length="109" mass="12534">MDFYRALPKIELHAHLNGSLSNSTLSELRELKYGKELPSGTDDCFYKILQGESLTLEECFKKFQYAHDLTDRPDALERATQRVIEDFAKDGVIYLELRTTPKCTAQMSK</sequence>
<accession>A0A182S708</accession>
<evidence type="ECO:0000256" key="7">
    <source>
        <dbReference type="ARBA" id="ARBA00048787"/>
    </source>
</evidence>